<dbReference type="PANTHER" id="PTHR42760">
    <property type="entry name" value="SHORT-CHAIN DEHYDROGENASES/REDUCTASES FAMILY MEMBER"/>
    <property type="match status" value="1"/>
</dbReference>
<dbReference type="InterPro" id="IPR036291">
    <property type="entry name" value="NAD(P)-bd_dom_sf"/>
</dbReference>
<dbReference type="PANTHER" id="PTHR42760:SF133">
    <property type="entry name" value="3-OXOACYL-[ACYL-CARRIER-PROTEIN] REDUCTASE"/>
    <property type="match status" value="1"/>
</dbReference>
<dbReference type="InterPro" id="IPR020904">
    <property type="entry name" value="Sc_DH/Rdtase_CS"/>
</dbReference>
<protein>
    <submittedName>
        <fullName evidence="3">SDR family oxidoreductase</fullName>
    </submittedName>
</protein>
<dbReference type="InterPro" id="IPR002347">
    <property type="entry name" value="SDR_fam"/>
</dbReference>
<dbReference type="Pfam" id="PF13561">
    <property type="entry name" value="adh_short_C2"/>
    <property type="match status" value="1"/>
</dbReference>
<accession>A0ABU2Z828</accession>
<organism evidence="3 4">
    <name type="scientific">Streptomyces gottesmaniae</name>
    <dbReference type="NCBI Taxonomy" id="3075518"/>
    <lineage>
        <taxon>Bacteria</taxon>
        <taxon>Bacillati</taxon>
        <taxon>Actinomycetota</taxon>
        <taxon>Actinomycetes</taxon>
        <taxon>Kitasatosporales</taxon>
        <taxon>Streptomycetaceae</taxon>
        <taxon>Streptomyces</taxon>
    </lineage>
</organism>
<dbReference type="EMBL" id="JAVRFJ010000042">
    <property type="protein sequence ID" value="MDT0572735.1"/>
    <property type="molecule type" value="Genomic_DNA"/>
</dbReference>
<evidence type="ECO:0000313" key="3">
    <source>
        <dbReference type="EMBL" id="MDT0572735.1"/>
    </source>
</evidence>
<dbReference type="Gene3D" id="3.40.50.720">
    <property type="entry name" value="NAD(P)-binding Rossmann-like Domain"/>
    <property type="match status" value="1"/>
</dbReference>
<dbReference type="Proteomes" id="UP001180737">
    <property type="component" value="Unassembled WGS sequence"/>
</dbReference>
<evidence type="ECO:0000313" key="4">
    <source>
        <dbReference type="Proteomes" id="UP001180737"/>
    </source>
</evidence>
<dbReference type="SUPFAM" id="SSF51735">
    <property type="entry name" value="NAD(P)-binding Rossmann-fold domains"/>
    <property type="match status" value="1"/>
</dbReference>
<proteinExistence type="inferred from homology"/>
<keyword evidence="4" id="KW-1185">Reference proteome</keyword>
<dbReference type="RefSeq" id="WP_033525676.1">
    <property type="nucleotide sequence ID" value="NZ_JAVRFJ010000042.1"/>
</dbReference>
<reference evidence="3" key="1">
    <citation type="submission" date="2024-05" db="EMBL/GenBank/DDBJ databases">
        <title>30 novel species of actinomycetes from the DSMZ collection.</title>
        <authorList>
            <person name="Nouioui I."/>
        </authorList>
    </citation>
    <scope>NUCLEOTIDE SEQUENCE</scope>
    <source>
        <strain evidence="3">DSM 3412</strain>
    </source>
</reference>
<comment type="caution">
    <text evidence="3">The sequence shown here is derived from an EMBL/GenBank/DDBJ whole genome shotgun (WGS) entry which is preliminary data.</text>
</comment>
<evidence type="ECO:0000256" key="2">
    <source>
        <dbReference type="ARBA" id="ARBA00023002"/>
    </source>
</evidence>
<dbReference type="PRINTS" id="PR00081">
    <property type="entry name" value="GDHRDH"/>
</dbReference>
<dbReference type="PROSITE" id="PS00061">
    <property type="entry name" value="ADH_SHORT"/>
    <property type="match status" value="1"/>
</dbReference>
<evidence type="ECO:0000256" key="1">
    <source>
        <dbReference type="ARBA" id="ARBA00006484"/>
    </source>
</evidence>
<sequence>MADVNQPKKALVVGAGSGIGRATALRLADAGITTAAADLNAEAVRQLAKEHPNIVALGEGSWDATDPEACDRMLKEAVDVLGRVDHVISTVGWTAIQPFLDESPEYWRRIIDVNLMSSIYLAAAAGRVLRENGGSMVLTSSEAGTVGTSGETVYSAAKAGVIALVKSLAREWARHGIRVNAVAPGITATPLLESQGGDALLSKIVRGVPLRRAGEPEEIAAALTFLALDDASYITGQTLCVGGGLTMGS</sequence>
<keyword evidence="2" id="KW-0560">Oxidoreductase</keyword>
<comment type="similarity">
    <text evidence="1">Belongs to the short-chain dehydrogenases/reductases (SDR) family.</text>
</comment>
<name>A0ABU2Z828_9ACTN</name>
<gene>
    <name evidence="3" type="ORF">RM704_35620</name>
</gene>